<keyword evidence="6" id="KW-0679">Respiratory chain</keyword>
<evidence type="ECO:0000256" key="12">
    <source>
        <dbReference type="ARBA" id="ARBA00023128"/>
    </source>
</evidence>
<keyword evidence="12" id="KW-0496">Mitochondrion</keyword>
<keyword evidence="11 18" id="KW-1133">Transmembrane helix</keyword>
<evidence type="ECO:0000256" key="5">
    <source>
        <dbReference type="ARBA" id="ARBA00022448"/>
    </source>
</evidence>
<keyword evidence="7 18" id="KW-0812">Transmembrane</keyword>
<evidence type="ECO:0000256" key="7">
    <source>
        <dbReference type="ARBA" id="ARBA00022692"/>
    </source>
</evidence>
<dbReference type="Proteomes" id="UP001216638">
    <property type="component" value="Chromosome 1"/>
</dbReference>
<gene>
    <name evidence="19" type="ORF">MBRA1_000223</name>
</gene>
<dbReference type="GO" id="GO:0005743">
    <property type="term" value="C:mitochondrial inner membrane"/>
    <property type="evidence" value="ECO:0007669"/>
    <property type="project" value="UniProtKB-SubCell"/>
</dbReference>
<dbReference type="InterPro" id="IPR019329">
    <property type="entry name" value="NADH_UbQ_OxRdtase_ESSS_su"/>
</dbReference>
<comment type="similarity">
    <text evidence="3">Belongs to the complex I NDUFB11 subunit family.</text>
</comment>
<comment type="function">
    <text evidence="1">Accessory subunit of the mitochondrial membrane respiratory chain NADH dehydrogenase (Complex I), that is believed not to be involved in catalysis. Complex I functions in the transfer of electrons from NADH to the respiratory chain. The immediate electron acceptor for the enzyme is believed to be ubiquinone.</text>
</comment>
<dbReference type="Pfam" id="PF10183">
    <property type="entry name" value="ESSS"/>
    <property type="match status" value="1"/>
</dbReference>
<evidence type="ECO:0000256" key="15">
    <source>
        <dbReference type="ARBA" id="ARBA00031387"/>
    </source>
</evidence>
<reference evidence="19" key="1">
    <citation type="submission" date="2023-03" db="EMBL/GenBank/DDBJ databases">
        <title>Mating type loci evolution in Malassezia.</title>
        <authorList>
            <person name="Coelho M.A."/>
        </authorList>
    </citation>
    <scope>NUCLEOTIDE SEQUENCE</scope>
    <source>
        <strain evidence="19">CBS 14135</strain>
    </source>
</reference>
<keyword evidence="10" id="KW-0249">Electron transport</keyword>
<evidence type="ECO:0000256" key="17">
    <source>
        <dbReference type="SAM" id="MobiDB-lite"/>
    </source>
</evidence>
<name>A0AAF0IM58_9BASI</name>
<dbReference type="AlphaFoldDB" id="A0AAF0IM58"/>
<evidence type="ECO:0000256" key="4">
    <source>
        <dbReference type="ARBA" id="ARBA00018632"/>
    </source>
</evidence>
<evidence type="ECO:0000256" key="13">
    <source>
        <dbReference type="ARBA" id="ARBA00023136"/>
    </source>
</evidence>
<dbReference type="PANTHER" id="PTHR40637:SF1">
    <property type="entry name" value="ESSS SUBUNIT OF NADH:UBIQUINONE OXIDOREDUCTASE (COMPLEX I) PROTEIN"/>
    <property type="match status" value="1"/>
</dbReference>
<evidence type="ECO:0000256" key="6">
    <source>
        <dbReference type="ARBA" id="ARBA00022660"/>
    </source>
</evidence>
<comment type="subcellular location">
    <subcellularLocation>
        <location evidence="2">Mitochondrion inner membrane</location>
        <topology evidence="2">Single-pass membrane protein</topology>
    </subcellularLocation>
</comment>
<evidence type="ECO:0000256" key="16">
    <source>
        <dbReference type="ARBA" id="ARBA00046528"/>
    </source>
</evidence>
<feature type="transmembrane region" description="Helical" evidence="18">
    <location>
        <begin position="61"/>
        <end position="79"/>
    </location>
</feature>
<evidence type="ECO:0000256" key="2">
    <source>
        <dbReference type="ARBA" id="ARBA00004434"/>
    </source>
</evidence>
<evidence type="ECO:0000256" key="11">
    <source>
        <dbReference type="ARBA" id="ARBA00022989"/>
    </source>
</evidence>
<keyword evidence="20" id="KW-1185">Reference proteome</keyword>
<comment type="subunit">
    <text evidence="16">Complex I is composed of 45 different subunits. Interacts with BCAP31.</text>
</comment>
<evidence type="ECO:0000256" key="3">
    <source>
        <dbReference type="ARBA" id="ARBA00008915"/>
    </source>
</evidence>
<evidence type="ECO:0000256" key="8">
    <source>
        <dbReference type="ARBA" id="ARBA00022792"/>
    </source>
</evidence>
<evidence type="ECO:0000256" key="10">
    <source>
        <dbReference type="ARBA" id="ARBA00022982"/>
    </source>
</evidence>
<evidence type="ECO:0000256" key="18">
    <source>
        <dbReference type="SAM" id="Phobius"/>
    </source>
</evidence>
<dbReference type="PANTHER" id="PTHR40637">
    <property type="entry name" value="ESSS SUBUNIT OF NADH:UBIQUINONE OXIDOREDUCTASE (COMPLEX I) PROTEIN"/>
    <property type="match status" value="1"/>
</dbReference>
<evidence type="ECO:0000256" key="1">
    <source>
        <dbReference type="ARBA" id="ARBA00003195"/>
    </source>
</evidence>
<evidence type="ECO:0000256" key="14">
    <source>
        <dbReference type="ARBA" id="ARBA00030753"/>
    </source>
</evidence>
<keyword evidence="8" id="KW-0999">Mitochondrion inner membrane</keyword>
<evidence type="ECO:0000313" key="20">
    <source>
        <dbReference type="Proteomes" id="UP001216638"/>
    </source>
</evidence>
<keyword evidence="13 18" id="KW-0472">Membrane</keyword>
<proteinExistence type="inferred from homology"/>
<dbReference type="EMBL" id="CP119951">
    <property type="protein sequence ID" value="WFC93602.1"/>
    <property type="molecule type" value="Genomic_DNA"/>
</dbReference>
<accession>A0AAF0IM58</accession>
<sequence length="120" mass="13620">MFARVSSLSTARAAAQRPMALRMQRRYAGGPPSYNEPSGYLFGEKPPAPGQKREKAAWERLWYWGFYGGMAAFGVLLYYKPDKSVRQWATPEAEKRLDESGLPWRYKPSPNSGYPEGIPK</sequence>
<evidence type="ECO:0000313" key="19">
    <source>
        <dbReference type="EMBL" id="WFC93602.1"/>
    </source>
</evidence>
<organism evidence="19 20">
    <name type="scientific">Malassezia brasiliensis</name>
    <dbReference type="NCBI Taxonomy" id="1821822"/>
    <lineage>
        <taxon>Eukaryota</taxon>
        <taxon>Fungi</taxon>
        <taxon>Dikarya</taxon>
        <taxon>Basidiomycota</taxon>
        <taxon>Ustilaginomycotina</taxon>
        <taxon>Malasseziomycetes</taxon>
        <taxon>Malasseziales</taxon>
        <taxon>Malasseziaceae</taxon>
        <taxon>Malassezia</taxon>
    </lineage>
</organism>
<keyword evidence="5" id="KW-0813">Transport</keyword>
<keyword evidence="9" id="KW-0809">Transit peptide</keyword>
<protein>
    <recommendedName>
        <fullName evidence="4">NADH dehydrogenase [ubiquinone] 1 beta subcomplex subunit 11, mitochondrial</fullName>
    </recommendedName>
    <alternativeName>
        <fullName evidence="15">Complex I-ESSS</fullName>
    </alternativeName>
    <alternativeName>
        <fullName evidence="14">NADH-ubiquinone oxidoreductase ESSS subunit</fullName>
    </alternativeName>
</protein>
<feature type="region of interest" description="Disordered" evidence="17">
    <location>
        <begin position="90"/>
        <end position="120"/>
    </location>
</feature>
<evidence type="ECO:0000256" key="9">
    <source>
        <dbReference type="ARBA" id="ARBA00022946"/>
    </source>
</evidence>